<keyword evidence="1" id="KW-0862">Zinc</keyword>
<keyword evidence="1" id="KW-0479">Metal-binding</keyword>
<accession>A0A484NMU1</accession>
<dbReference type="InterPro" id="IPR001878">
    <property type="entry name" value="Znf_CCHC"/>
</dbReference>
<keyword evidence="5" id="KW-1185">Reference proteome</keyword>
<protein>
    <recommendedName>
        <fullName evidence="3">CCHC-type domain-containing protein</fullName>
    </recommendedName>
</protein>
<dbReference type="Pfam" id="PF00098">
    <property type="entry name" value="zf-CCHC"/>
    <property type="match status" value="1"/>
</dbReference>
<dbReference type="EMBL" id="OOIL02006840">
    <property type="protein sequence ID" value="VFR02872.1"/>
    <property type="molecule type" value="Genomic_DNA"/>
</dbReference>
<evidence type="ECO:0000259" key="3">
    <source>
        <dbReference type="PROSITE" id="PS50158"/>
    </source>
</evidence>
<dbReference type="Proteomes" id="UP000595140">
    <property type="component" value="Unassembled WGS sequence"/>
</dbReference>
<feature type="region of interest" description="Disordered" evidence="2">
    <location>
        <begin position="94"/>
        <end position="115"/>
    </location>
</feature>
<proteinExistence type="predicted"/>
<keyword evidence="1" id="KW-0863">Zinc-finger</keyword>
<feature type="compositionally biased region" description="Basic and acidic residues" evidence="2">
    <location>
        <begin position="32"/>
        <end position="41"/>
    </location>
</feature>
<feature type="compositionally biased region" description="Basic residues" evidence="2">
    <location>
        <begin position="54"/>
        <end position="75"/>
    </location>
</feature>
<dbReference type="InterPro" id="IPR036875">
    <property type="entry name" value="Znf_CCHC_sf"/>
</dbReference>
<dbReference type="Pfam" id="PF25597">
    <property type="entry name" value="SH3_retrovirus"/>
    <property type="match status" value="1"/>
</dbReference>
<sequence>MPESWDTVVAAISSSRGSEKLRFDEIRDVVLSESIRKREMGDSSGSALSVDRKGRSKFKGQHQHGRSKSKNRGKSPNRSNITCWNCGDKGHFKADCKKPKKKQNQKSGDDGDSVNSAEDIGDALILSVDSPVESWILDSGASFHSSPSKELFQNFKFGNFGKLDNTGYAAQFGKSSWKIVKGAMVVARGTKFGTLYTTAGCINMAADADVVSSSKKRDKLDAKAVKCYFIGYGSDLFGYRFWDDKNRKILRHCDVTFDESVLYKDREQKVPETTKQVGVEVELEKSTPINVEAETQPTPDTIDEEPEVEQVTPEQVLRRSSRISRVPDRYMANPGKEHWEAVKWLLRYLRVYHSKTKHIRRRYHFTRRAVEAGDMSLEKIEGAKNPADMLTKHVDVGKLGLCKTSVGLL</sequence>
<evidence type="ECO:0000256" key="2">
    <source>
        <dbReference type="SAM" id="MobiDB-lite"/>
    </source>
</evidence>
<feature type="region of interest" description="Disordered" evidence="2">
    <location>
        <begin position="32"/>
        <end position="80"/>
    </location>
</feature>
<gene>
    <name evidence="4" type="ORF">CCAM_LOCUS44647</name>
</gene>
<dbReference type="GO" id="GO:0003676">
    <property type="term" value="F:nucleic acid binding"/>
    <property type="evidence" value="ECO:0007669"/>
    <property type="project" value="InterPro"/>
</dbReference>
<feature type="domain" description="CCHC-type" evidence="3">
    <location>
        <begin position="83"/>
        <end position="98"/>
    </location>
</feature>
<dbReference type="Gene3D" id="4.10.60.10">
    <property type="entry name" value="Zinc finger, CCHC-type"/>
    <property type="match status" value="1"/>
</dbReference>
<dbReference type="SUPFAM" id="SSF57756">
    <property type="entry name" value="Retrovirus zinc finger-like domains"/>
    <property type="match status" value="1"/>
</dbReference>
<evidence type="ECO:0000313" key="4">
    <source>
        <dbReference type="EMBL" id="VFR02872.1"/>
    </source>
</evidence>
<dbReference type="InterPro" id="IPR057670">
    <property type="entry name" value="SH3_retrovirus"/>
</dbReference>
<dbReference type="AlphaFoldDB" id="A0A484NMU1"/>
<name>A0A484NMU1_9ASTE</name>
<dbReference type="SMART" id="SM00343">
    <property type="entry name" value="ZnF_C2HC"/>
    <property type="match status" value="1"/>
</dbReference>
<evidence type="ECO:0000313" key="5">
    <source>
        <dbReference type="Proteomes" id="UP000595140"/>
    </source>
</evidence>
<reference evidence="4 5" key="1">
    <citation type="submission" date="2018-04" db="EMBL/GenBank/DDBJ databases">
        <authorList>
            <person name="Vogel A."/>
        </authorList>
    </citation>
    <scope>NUCLEOTIDE SEQUENCE [LARGE SCALE GENOMIC DNA]</scope>
</reference>
<dbReference type="PROSITE" id="PS50158">
    <property type="entry name" value="ZF_CCHC"/>
    <property type="match status" value="1"/>
</dbReference>
<dbReference type="GO" id="GO:0008270">
    <property type="term" value="F:zinc ion binding"/>
    <property type="evidence" value="ECO:0007669"/>
    <property type="project" value="UniProtKB-KW"/>
</dbReference>
<evidence type="ECO:0000256" key="1">
    <source>
        <dbReference type="PROSITE-ProRule" id="PRU00047"/>
    </source>
</evidence>
<organism evidence="4 5">
    <name type="scientific">Cuscuta campestris</name>
    <dbReference type="NCBI Taxonomy" id="132261"/>
    <lineage>
        <taxon>Eukaryota</taxon>
        <taxon>Viridiplantae</taxon>
        <taxon>Streptophyta</taxon>
        <taxon>Embryophyta</taxon>
        <taxon>Tracheophyta</taxon>
        <taxon>Spermatophyta</taxon>
        <taxon>Magnoliopsida</taxon>
        <taxon>eudicotyledons</taxon>
        <taxon>Gunneridae</taxon>
        <taxon>Pentapetalae</taxon>
        <taxon>asterids</taxon>
        <taxon>lamiids</taxon>
        <taxon>Solanales</taxon>
        <taxon>Convolvulaceae</taxon>
        <taxon>Cuscuteae</taxon>
        <taxon>Cuscuta</taxon>
        <taxon>Cuscuta subgen. Grammica</taxon>
        <taxon>Cuscuta sect. Cleistogrammica</taxon>
    </lineage>
</organism>